<organism evidence="1">
    <name type="scientific">uncultured prokaryote</name>
    <dbReference type="NCBI Taxonomy" id="198431"/>
    <lineage>
        <taxon>unclassified sequences</taxon>
        <taxon>environmental samples</taxon>
    </lineage>
</organism>
<dbReference type="AlphaFoldDB" id="A0A0H5Q806"/>
<dbReference type="EMBL" id="LN854351">
    <property type="protein sequence ID" value="CRY98146.1"/>
    <property type="molecule type" value="Genomic_DNA"/>
</dbReference>
<sequence length="94" mass="10861">MGYMRIKCHYCGGSWEVYGRSVTNGDYARTCPHCFKAIERQTWEKQIIPAFHALDDANRELVKDSSGYHTPLFEVSYEADSVFRNGYENCPNLD</sequence>
<proteinExistence type="predicted"/>
<protein>
    <submittedName>
        <fullName evidence="1">Uncharacterized protein</fullName>
    </submittedName>
</protein>
<name>A0A0H5Q806_9ZZZZ</name>
<reference evidence="1" key="1">
    <citation type="submission" date="2015-06" db="EMBL/GenBank/DDBJ databases">
        <authorList>
            <person name="Joergensen T."/>
        </authorList>
    </citation>
    <scope>NUCLEOTIDE SEQUENCE</scope>
    <source>
        <plasmid evidence="1">pRGRH1858</plasmid>
    </source>
</reference>
<reference evidence="1" key="2">
    <citation type="submission" date="2015-07" db="EMBL/GenBank/DDBJ databases">
        <title>Plasmids, circular viruses and viroids from rat gut.</title>
        <authorList>
            <person name="Jorgensen T.J."/>
            <person name="Hansen M.A."/>
            <person name="Xu Z."/>
            <person name="Tabak M.A."/>
            <person name="Sorensen S.J."/>
            <person name="Hansen L.H."/>
        </authorList>
    </citation>
    <scope>NUCLEOTIDE SEQUENCE</scope>
    <source>
        <plasmid evidence="1">pRGRH1858</plasmid>
    </source>
</reference>
<evidence type="ECO:0000313" key="1">
    <source>
        <dbReference type="EMBL" id="CRY98146.1"/>
    </source>
</evidence>
<geneLocation type="plasmid" evidence="1">
    <name>pRGRH1858</name>
</geneLocation>
<accession>A0A0H5Q806</accession>
<keyword evidence="1" id="KW-0614">Plasmid</keyword>